<organism evidence="8">
    <name type="scientific">Naegleria gruberi</name>
    <name type="common">Amoeba</name>
    <dbReference type="NCBI Taxonomy" id="5762"/>
    <lineage>
        <taxon>Eukaryota</taxon>
        <taxon>Discoba</taxon>
        <taxon>Heterolobosea</taxon>
        <taxon>Tetramitia</taxon>
        <taxon>Eutetramitia</taxon>
        <taxon>Vahlkampfiidae</taxon>
        <taxon>Naegleria</taxon>
    </lineage>
</organism>
<feature type="compositionally biased region" description="Acidic residues" evidence="5">
    <location>
        <begin position="327"/>
        <end position="340"/>
    </location>
</feature>
<protein>
    <submittedName>
        <fullName evidence="7">Predicted protein</fullName>
    </submittedName>
</protein>
<feature type="transmembrane region" description="Helical" evidence="6">
    <location>
        <begin position="27"/>
        <end position="43"/>
    </location>
</feature>
<dbReference type="InParanoid" id="D2VKC1"/>
<reference evidence="7 8" key="1">
    <citation type="journal article" date="2010" name="Cell">
        <title>The genome of Naegleria gruberi illuminates early eukaryotic versatility.</title>
        <authorList>
            <person name="Fritz-Laylin L.K."/>
            <person name="Prochnik S.E."/>
            <person name="Ginger M.L."/>
            <person name="Dacks J.B."/>
            <person name="Carpenter M.L."/>
            <person name="Field M.C."/>
            <person name="Kuo A."/>
            <person name="Paredez A."/>
            <person name="Chapman J."/>
            <person name="Pham J."/>
            <person name="Shu S."/>
            <person name="Neupane R."/>
            <person name="Cipriano M."/>
            <person name="Mancuso J."/>
            <person name="Tu H."/>
            <person name="Salamov A."/>
            <person name="Lindquist E."/>
            <person name="Shapiro H."/>
            <person name="Lucas S."/>
            <person name="Grigoriev I.V."/>
            <person name="Cande W.Z."/>
            <person name="Fulton C."/>
            <person name="Rokhsar D.S."/>
            <person name="Dawson S.C."/>
        </authorList>
    </citation>
    <scope>NUCLEOTIDE SEQUENCE [LARGE SCALE GENOMIC DNA]</scope>
    <source>
        <strain evidence="7 8">NEG-M</strain>
    </source>
</reference>
<accession>D2VKC1</accession>
<feature type="transmembrane region" description="Helical" evidence="6">
    <location>
        <begin position="285"/>
        <end position="309"/>
    </location>
</feature>
<gene>
    <name evidence="7" type="ORF">NAEGRDRAFT_69341</name>
</gene>
<dbReference type="GO" id="GO:0005802">
    <property type="term" value="C:trans-Golgi network"/>
    <property type="evidence" value="ECO:0007669"/>
    <property type="project" value="TreeGrafter"/>
</dbReference>
<dbReference type="SMART" id="SM00679">
    <property type="entry name" value="CTNS"/>
    <property type="match status" value="1"/>
</dbReference>
<evidence type="ECO:0000256" key="3">
    <source>
        <dbReference type="ARBA" id="ARBA00022989"/>
    </source>
</evidence>
<feature type="region of interest" description="Disordered" evidence="5">
    <location>
        <begin position="327"/>
        <end position="383"/>
    </location>
</feature>
<dbReference type="GO" id="GO:0005829">
    <property type="term" value="C:cytosol"/>
    <property type="evidence" value="ECO:0007669"/>
    <property type="project" value="GOC"/>
</dbReference>
<dbReference type="OrthoDB" id="292213at2759"/>
<feature type="transmembrane region" description="Helical" evidence="6">
    <location>
        <begin position="63"/>
        <end position="85"/>
    </location>
</feature>
<dbReference type="PANTHER" id="PTHR14856">
    <property type="entry name" value="PQ-LOOP REPEAT-CONTAINING PROTEIN 1-LIKE PROTEIN"/>
    <property type="match status" value="1"/>
</dbReference>
<dbReference type="Proteomes" id="UP000006671">
    <property type="component" value="Unassembled WGS sequence"/>
</dbReference>
<dbReference type="PANTHER" id="PTHR14856:SF9">
    <property type="entry name" value="PQ-LOOP REPEAT-CONTAINING PROTEIN 1"/>
    <property type="match status" value="1"/>
</dbReference>
<evidence type="ECO:0000256" key="4">
    <source>
        <dbReference type="ARBA" id="ARBA00023136"/>
    </source>
</evidence>
<dbReference type="EMBL" id="GG738878">
    <property type="protein sequence ID" value="EFC42574.1"/>
    <property type="molecule type" value="Genomic_DNA"/>
</dbReference>
<dbReference type="RefSeq" id="XP_002675318.1">
    <property type="nucleotide sequence ID" value="XM_002675272.1"/>
</dbReference>
<feature type="transmembrane region" description="Helical" evidence="6">
    <location>
        <begin position="125"/>
        <end position="145"/>
    </location>
</feature>
<dbReference type="Pfam" id="PF04193">
    <property type="entry name" value="PQ-loop"/>
    <property type="match status" value="1"/>
</dbReference>
<dbReference type="InterPro" id="IPR006603">
    <property type="entry name" value="PQ-loop_rpt"/>
</dbReference>
<dbReference type="AlphaFoldDB" id="D2VKC1"/>
<feature type="transmembrane region" description="Helical" evidence="6">
    <location>
        <begin position="259"/>
        <end position="279"/>
    </location>
</feature>
<dbReference type="GO" id="GO:0005768">
    <property type="term" value="C:endosome"/>
    <property type="evidence" value="ECO:0007669"/>
    <property type="project" value="TreeGrafter"/>
</dbReference>
<keyword evidence="3 6" id="KW-1133">Transmembrane helix</keyword>
<dbReference type="OMA" id="FKMWFFF"/>
<dbReference type="InterPro" id="IPR052241">
    <property type="entry name" value="SLC66/Scramblase_ANY1"/>
</dbReference>
<dbReference type="VEuPathDB" id="AmoebaDB:NAEGRDRAFT_69341"/>
<dbReference type="Gene3D" id="1.20.1280.290">
    <property type="match status" value="2"/>
</dbReference>
<evidence type="ECO:0000256" key="1">
    <source>
        <dbReference type="ARBA" id="ARBA00004141"/>
    </source>
</evidence>
<comment type="subcellular location">
    <subcellularLocation>
        <location evidence="1">Membrane</location>
        <topology evidence="1">Multi-pass membrane protein</topology>
    </subcellularLocation>
</comment>
<dbReference type="KEGG" id="ngr:NAEGRDRAFT_69341"/>
<feature type="transmembrane region" description="Helical" evidence="6">
    <location>
        <begin position="97"/>
        <end position="119"/>
    </location>
</feature>
<dbReference type="GO" id="GO:0016020">
    <property type="term" value="C:membrane"/>
    <property type="evidence" value="ECO:0007669"/>
    <property type="project" value="UniProtKB-SubCell"/>
</dbReference>
<keyword evidence="4 6" id="KW-0472">Membrane</keyword>
<dbReference type="GO" id="GO:0045332">
    <property type="term" value="P:phospholipid translocation"/>
    <property type="evidence" value="ECO:0007669"/>
    <property type="project" value="TreeGrafter"/>
</dbReference>
<feature type="compositionally biased region" description="Basic and acidic residues" evidence="5">
    <location>
        <begin position="360"/>
        <end position="383"/>
    </location>
</feature>
<proteinExistence type="predicted"/>
<keyword evidence="2 6" id="KW-0812">Transmembrane</keyword>
<dbReference type="GeneID" id="8852211"/>
<feature type="transmembrane region" description="Helical" evidence="6">
    <location>
        <begin position="199"/>
        <end position="222"/>
    </location>
</feature>
<name>D2VKC1_NAEGR</name>
<evidence type="ECO:0000313" key="7">
    <source>
        <dbReference type="EMBL" id="EFC42574.1"/>
    </source>
</evidence>
<evidence type="ECO:0000256" key="6">
    <source>
        <dbReference type="SAM" id="Phobius"/>
    </source>
</evidence>
<dbReference type="eggNOG" id="KOG2913">
    <property type="taxonomic scope" value="Eukaryota"/>
</dbReference>
<evidence type="ECO:0000313" key="8">
    <source>
        <dbReference type="Proteomes" id="UP000006671"/>
    </source>
</evidence>
<dbReference type="GO" id="GO:0042147">
    <property type="term" value="P:retrograde transport, endosome to Golgi"/>
    <property type="evidence" value="ECO:0007669"/>
    <property type="project" value="TreeGrafter"/>
</dbReference>
<evidence type="ECO:0000256" key="2">
    <source>
        <dbReference type="ARBA" id="ARBA00022692"/>
    </source>
</evidence>
<keyword evidence="8" id="KW-1185">Reference proteome</keyword>
<sequence>MKESLSTNTSMVVPSDRKRLFKSGSRSSYYIAAISLIFIVSGYKNYVEATSSTTTTTNTSSSYGVVDFIIDLGMVFAPTIGYFDQIRLMIKNNDSKAFSRFISLILLSSNLLRIFFWYLKQFSMVMLFQSIVMILCQLVTLFVAVKYGKEKKRQENERNDNENPSALMDRENPRDFTSLIQIDTNQFLDRFWKWDDFSYYLWTNLFFIIFVLVISLFFYPIFPVTYTELLGMLSVTIEALLAVPQVITNFQNGSTEGLSLVLIATFVLGDTLKTAYFVFKQLPYQFVFCGAFQIFVDMIMVIQMIYYNFVTRGSAYANKFQEVDSIGELEDEEEEEEEINLESVSESKDQIAEQIENLEEPIKTELATQEKTESSNNKESESV</sequence>
<evidence type="ECO:0000256" key="5">
    <source>
        <dbReference type="SAM" id="MobiDB-lite"/>
    </source>
</evidence>